<protein>
    <submittedName>
        <fullName evidence="3">Ewing's tumor-associated antigen 1 isoform X1</fullName>
    </submittedName>
    <submittedName>
        <fullName evidence="4">Ewing's tumor-associated antigen 1 isoform X2</fullName>
    </submittedName>
</protein>
<feature type="compositionally biased region" description="Basic and acidic residues" evidence="1">
    <location>
        <begin position="713"/>
        <end position="724"/>
    </location>
</feature>
<accession>A0ABM5FP29</accession>
<feature type="compositionally biased region" description="Basic residues" evidence="1">
    <location>
        <begin position="19"/>
        <end position="29"/>
    </location>
</feature>
<dbReference type="Proteomes" id="UP001652642">
    <property type="component" value="Chromosome 2"/>
</dbReference>
<organism evidence="2 4">
    <name type="scientific">Pogona vitticeps</name>
    <name type="common">central bearded dragon</name>
    <dbReference type="NCBI Taxonomy" id="103695"/>
    <lineage>
        <taxon>Eukaryota</taxon>
        <taxon>Metazoa</taxon>
        <taxon>Chordata</taxon>
        <taxon>Craniata</taxon>
        <taxon>Vertebrata</taxon>
        <taxon>Euteleostomi</taxon>
        <taxon>Lepidosauria</taxon>
        <taxon>Squamata</taxon>
        <taxon>Bifurcata</taxon>
        <taxon>Unidentata</taxon>
        <taxon>Episquamata</taxon>
        <taxon>Toxicofera</taxon>
        <taxon>Iguania</taxon>
        <taxon>Acrodonta</taxon>
        <taxon>Agamidae</taxon>
        <taxon>Amphibolurinae</taxon>
        <taxon>Pogona</taxon>
    </lineage>
</organism>
<feature type="region of interest" description="Disordered" evidence="1">
    <location>
        <begin position="330"/>
        <end position="349"/>
    </location>
</feature>
<dbReference type="RefSeq" id="XP_072847149.1">
    <property type="nucleotide sequence ID" value="XM_072991048.1"/>
</dbReference>
<evidence type="ECO:0000313" key="3">
    <source>
        <dbReference type="RefSeq" id="XP_072847148.1"/>
    </source>
</evidence>
<dbReference type="RefSeq" id="XP_072847148.1">
    <property type="nucleotide sequence ID" value="XM_072991047.1"/>
</dbReference>
<gene>
    <name evidence="3 4" type="primary">ETAA1</name>
</gene>
<name>A0ABM5FP29_9SAUR</name>
<dbReference type="InterPro" id="IPR029406">
    <property type="entry name" value="ETAA1"/>
</dbReference>
<keyword evidence="2" id="KW-1185">Reference proteome</keyword>
<sequence length="878" mass="96694">MASRRRKAAGAERSSSKSPARRSSRRRGVGHYPASAQDAESPCIQSETKGEPPGEPPLSPRLPADLVLSETCSYKTPKRRQARRTCLPTFSSPVNENDGQQEIFWDPHSPIAHQLDNGRRKHTVRHGCTVEISEIVNRIAPQDNKPACYEGNLLGLWIGDDAIPCTPGITKVRSRTKVNGARGLQLKNKEEELMKLAKQFDKNLTEAIQDQDTSCHSIDHVAPETEMSIECEDEAQRENQRQFLEEHLPTNVTVPCGVIEESSRRLGHCENSNQEPIDLDAEGALNELFDGPTQACSDPLSQGLSNCSSNSSFLQNQNIVRQDECASDQVTSAAGAGTRDAPQGQDSTAALTESVAPFPAKKAEVPSEQAAPSVVSSKAELAASSKLERIVGDDFDDWGDDSFLMQITQNPELISTPENVFPCSDDSAKMRERTRDAVQGRGLNSFENVAASLTLPKQSIGIDKMNDVPLEFEKSVSKNSSNKISGYNTVLVQPKSQSIQQNFTQLKCPAKTNSSEKGALPIVLHPNLPKTQTRKYGSNPVNIYCQLPTSSASITVRGLKSTTDAISSDLLKPREAPKKTVFVFDNWNEPKFPDEVLDFYCESDNLWGVNCDDDDLLYQVCDDVEKNTQSQQAVEKNEKAKWVVEPPSILEAGPCPTVPDQGLSHCPQAQKTHLGRKTFSLDAPAVVATMLKKEHPPHPAVKQPSKSESTRSVPEKWCRSHSVPEGDLSSRTGSPMLSNGHPNVNNGKWQNGLCHEGKVEKGSLINQMIAVKSNYVFRKTGQSRALALDHENRSLGTLSGTHLGLLESRNTSNVPLQTTVQTNTKPPFKRHLSDSFAQFEAEQRSRRCSQEEIARKKQEALERRKWKMEALLKNTAAT</sequence>
<evidence type="ECO:0000313" key="4">
    <source>
        <dbReference type="RefSeq" id="XP_072847149.1"/>
    </source>
</evidence>
<feature type="region of interest" description="Disordered" evidence="1">
    <location>
        <begin position="1"/>
        <end position="63"/>
    </location>
</feature>
<dbReference type="GeneID" id="110070019"/>
<feature type="region of interest" description="Disordered" evidence="1">
    <location>
        <begin position="694"/>
        <end position="739"/>
    </location>
</feature>
<evidence type="ECO:0000313" key="2">
    <source>
        <dbReference type="Proteomes" id="UP001652642"/>
    </source>
</evidence>
<evidence type="ECO:0000256" key="1">
    <source>
        <dbReference type="SAM" id="MobiDB-lite"/>
    </source>
</evidence>
<dbReference type="Pfam" id="PF15350">
    <property type="entry name" value="ETAA1"/>
    <property type="match status" value="2"/>
</dbReference>
<proteinExistence type="predicted"/>
<dbReference type="PANTHER" id="PTHR16434">
    <property type="entry name" value="EWING'S TUMOR-ASSOCIATED ANTIGEN 1 ETAA1"/>
    <property type="match status" value="1"/>
</dbReference>
<reference evidence="2 3" key="1">
    <citation type="submission" date="2025-05" db="UniProtKB">
        <authorList>
            <consortium name="RefSeq"/>
        </authorList>
    </citation>
    <scope>NUCLEOTIDE SEQUENCE [LARGE SCALE GENOMIC DNA]</scope>
</reference>
<dbReference type="PANTHER" id="PTHR16434:SF2">
    <property type="entry name" value="EWING'S TUMOR-ASSOCIATED ANTIGEN 1"/>
    <property type="match status" value="1"/>
</dbReference>
<feature type="compositionally biased region" description="Polar residues" evidence="1">
    <location>
        <begin position="729"/>
        <end position="739"/>
    </location>
</feature>